<dbReference type="AlphaFoldDB" id="A0A2R6RIG2"/>
<dbReference type="SMART" id="SM01274">
    <property type="entry name" value="malic"/>
    <property type="match status" value="1"/>
</dbReference>
<dbReference type="STRING" id="98765.A0A2R6RIG2"/>
<dbReference type="Pfam" id="PF00390">
    <property type="entry name" value="malic"/>
    <property type="match status" value="1"/>
</dbReference>
<dbReference type="InterPro" id="IPR012301">
    <property type="entry name" value="Malic_N_dom"/>
</dbReference>
<evidence type="ECO:0000313" key="2">
    <source>
        <dbReference type="EMBL" id="PSS29788.1"/>
    </source>
</evidence>
<dbReference type="GO" id="GO:0005739">
    <property type="term" value="C:mitochondrion"/>
    <property type="evidence" value="ECO:0007669"/>
    <property type="project" value="TreeGrafter"/>
</dbReference>
<dbReference type="PANTHER" id="PTHR23406">
    <property type="entry name" value="MALIC ENZYME-RELATED"/>
    <property type="match status" value="1"/>
</dbReference>
<name>A0A2R6RIG2_9APHY</name>
<organism evidence="2 3">
    <name type="scientific">Hermanssonia centrifuga</name>
    <dbReference type="NCBI Taxonomy" id="98765"/>
    <lineage>
        <taxon>Eukaryota</taxon>
        <taxon>Fungi</taxon>
        <taxon>Dikarya</taxon>
        <taxon>Basidiomycota</taxon>
        <taxon>Agaricomycotina</taxon>
        <taxon>Agaricomycetes</taxon>
        <taxon>Polyporales</taxon>
        <taxon>Meruliaceae</taxon>
        <taxon>Hermanssonia</taxon>
    </lineage>
</organism>
<accession>A0A2R6RIG2</accession>
<evidence type="ECO:0000313" key="3">
    <source>
        <dbReference type="Proteomes" id="UP000186601"/>
    </source>
</evidence>
<dbReference type="GO" id="GO:0005829">
    <property type="term" value="C:cytosol"/>
    <property type="evidence" value="ECO:0007669"/>
    <property type="project" value="TreeGrafter"/>
</dbReference>
<reference evidence="2 3" key="1">
    <citation type="submission" date="2018-02" db="EMBL/GenBank/DDBJ databases">
        <title>Genome sequence of the basidiomycete white-rot fungus Phlebia centrifuga.</title>
        <authorList>
            <person name="Granchi Z."/>
            <person name="Peng M."/>
            <person name="de Vries R.P."/>
            <person name="Hilden K."/>
            <person name="Makela M.R."/>
            <person name="Grigoriev I."/>
            <person name="Riley R."/>
        </authorList>
    </citation>
    <scope>NUCLEOTIDE SEQUENCE [LARGE SCALE GENOMIC DNA]</scope>
    <source>
        <strain evidence="2 3">FBCC195</strain>
    </source>
</reference>
<dbReference type="GO" id="GO:0006108">
    <property type="term" value="P:malate metabolic process"/>
    <property type="evidence" value="ECO:0007669"/>
    <property type="project" value="TreeGrafter"/>
</dbReference>
<gene>
    <name evidence="2" type="ORF">PHLCEN_2v2936</name>
</gene>
<protein>
    <recommendedName>
        <fullName evidence="1">Malic enzyme N-terminal domain-containing protein</fullName>
    </recommendedName>
</protein>
<sequence length="93" mass="10271">MEDDFLEQTKGRDIDLIVCSDAEQILGIGDQGVGIATAKSAIYTLLVGMDPSKTLSVTLDVGTDNEELLNDHLYVGWPHKRVRGDTYDIFIDK</sequence>
<keyword evidence="3" id="KW-1185">Reference proteome</keyword>
<dbReference type="SUPFAM" id="SSF53223">
    <property type="entry name" value="Aminoacid dehydrogenase-like, N-terminal domain"/>
    <property type="match status" value="1"/>
</dbReference>
<dbReference type="Proteomes" id="UP000186601">
    <property type="component" value="Unassembled WGS sequence"/>
</dbReference>
<dbReference type="Gene3D" id="3.40.50.10380">
    <property type="entry name" value="Malic enzyme, N-terminal domain"/>
    <property type="match status" value="1"/>
</dbReference>
<dbReference type="InterPro" id="IPR046346">
    <property type="entry name" value="Aminoacid_DH-like_N_sf"/>
</dbReference>
<dbReference type="GO" id="GO:0004471">
    <property type="term" value="F:malate dehydrogenase (decarboxylating) (NAD+) activity"/>
    <property type="evidence" value="ECO:0007669"/>
    <property type="project" value="TreeGrafter"/>
</dbReference>
<comment type="caution">
    <text evidence="2">The sequence shown here is derived from an EMBL/GenBank/DDBJ whole genome shotgun (WGS) entry which is preliminary data.</text>
</comment>
<dbReference type="InterPro" id="IPR037062">
    <property type="entry name" value="Malic_N_dom_sf"/>
</dbReference>
<proteinExistence type="predicted"/>
<dbReference type="OrthoDB" id="5365701at2759"/>
<evidence type="ECO:0000259" key="1">
    <source>
        <dbReference type="SMART" id="SM01274"/>
    </source>
</evidence>
<feature type="domain" description="Malic enzyme N-terminal" evidence="1">
    <location>
        <begin position="1"/>
        <end position="93"/>
    </location>
</feature>
<dbReference type="EMBL" id="MLYV02000256">
    <property type="protein sequence ID" value="PSS29788.1"/>
    <property type="molecule type" value="Genomic_DNA"/>
</dbReference>
<dbReference type="PANTHER" id="PTHR23406:SF34">
    <property type="entry name" value="NAD-DEPENDENT MALIC ENZYME, MITOCHONDRIAL"/>
    <property type="match status" value="1"/>
</dbReference>